<name>A0A1B7YB98_COLHI</name>
<evidence type="ECO:0000313" key="2">
    <source>
        <dbReference type="EMBL" id="OBR09168.1"/>
    </source>
</evidence>
<dbReference type="EMBL" id="LTAN01000005">
    <property type="protein sequence ID" value="OBR09168.1"/>
    <property type="molecule type" value="Genomic_DNA"/>
</dbReference>
<dbReference type="RefSeq" id="XP_018157685.1">
    <property type="nucleotide sequence ID" value="XM_018302907.1"/>
</dbReference>
<feature type="compositionally biased region" description="Basic and acidic residues" evidence="1">
    <location>
        <begin position="94"/>
        <end position="107"/>
    </location>
</feature>
<dbReference type="GeneID" id="28867014"/>
<feature type="compositionally biased region" description="Basic and acidic residues" evidence="1">
    <location>
        <begin position="116"/>
        <end position="134"/>
    </location>
</feature>
<feature type="compositionally biased region" description="Basic and acidic residues" evidence="1">
    <location>
        <begin position="235"/>
        <end position="267"/>
    </location>
</feature>
<accession>A0A1B7YB98</accession>
<feature type="compositionally biased region" description="Basic and acidic residues" evidence="1">
    <location>
        <begin position="197"/>
        <end position="209"/>
    </location>
</feature>
<organism evidence="2 3">
    <name type="scientific">Colletotrichum higginsianum (strain IMI 349063)</name>
    <name type="common">Crucifer anthracnose fungus</name>
    <dbReference type="NCBI Taxonomy" id="759273"/>
    <lineage>
        <taxon>Eukaryota</taxon>
        <taxon>Fungi</taxon>
        <taxon>Dikarya</taxon>
        <taxon>Ascomycota</taxon>
        <taxon>Pezizomycotina</taxon>
        <taxon>Sordariomycetes</taxon>
        <taxon>Hypocreomycetidae</taxon>
        <taxon>Glomerellales</taxon>
        <taxon>Glomerellaceae</taxon>
        <taxon>Colletotrichum</taxon>
        <taxon>Colletotrichum destructivum species complex</taxon>
    </lineage>
</organism>
<feature type="region of interest" description="Disordered" evidence="1">
    <location>
        <begin position="1"/>
        <end position="281"/>
    </location>
</feature>
<comment type="caution">
    <text evidence="2">The sequence shown here is derived from an EMBL/GenBank/DDBJ whole genome shotgun (WGS) entry which is preliminary data.</text>
</comment>
<feature type="compositionally biased region" description="Low complexity" evidence="1">
    <location>
        <begin position="182"/>
        <end position="196"/>
    </location>
</feature>
<feature type="compositionally biased region" description="Basic and acidic residues" evidence="1">
    <location>
        <begin position="141"/>
        <end position="155"/>
    </location>
</feature>
<reference evidence="3" key="1">
    <citation type="journal article" date="2017" name="BMC Genomics">
        <title>Gapless genome assembly of Colletotrichum higginsianum reveals chromosome structure and association of transposable elements with secondary metabolite gene clusters.</title>
        <authorList>
            <person name="Dallery J.-F."/>
            <person name="Lapalu N."/>
            <person name="Zampounis A."/>
            <person name="Pigne S."/>
            <person name="Luyten I."/>
            <person name="Amselem J."/>
            <person name="Wittenberg A.H.J."/>
            <person name="Zhou S."/>
            <person name="de Queiroz M.V."/>
            <person name="Robin G.P."/>
            <person name="Auger A."/>
            <person name="Hainaut M."/>
            <person name="Henrissat B."/>
            <person name="Kim K.-T."/>
            <person name="Lee Y.-H."/>
            <person name="Lespinet O."/>
            <person name="Schwartz D.C."/>
            <person name="Thon M.R."/>
            <person name="O'Connell R.J."/>
        </authorList>
    </citation>
    <scope>NUCLEOTIDE SEQUENCE [LARGE SCALE GENOMIC DNA]</scope>
    <source>
        <strain evidence="3">IMI 349063</strain>
    </source>
</reference>
<dbReference type="Proteomes" id="UP000092177">
    <property type="component" value="Chromosome 5"/>
</dbReference>
<dbReference type="AlphaFoldDB" id="A0A1B7YB98"/>
<dbReference type="VEuPathDB" id="FungiDB:CH63R_07933"/>
<dbReference type="KEGG" id="chig:CH63R_07933"/>
<sequence length="281" mass="31122">MIPENTSFYSGYECPVSTGAIFTQRRPDTRPQSPPPEQRRRRQSPPPHEQEAAHLQPDVVLVRVPRHVPRAPGPARHQHRQPRPAAPGVPPEDEPGREGQQRQESVRDVAGQLQVRPEDRQHTRGGGREEDPRQRPSMGRAAEEQLDVRDADGRGVGRPRVHVLCAPEGPDEKDDRTHYHVPVRPLAPRLRPSAVRDALDDVPAHRVPDDLPGALPPGVPPEDARAHLLLQEDGGAPRRELQRRNGRAEAADAERGQDHPPHVVGEDGEHDDGEPARASVV</sequence>
<keyword evidence="3" id="KW-1185">Reference proteome</keyword>
<gene>
    <name evidence="2" type="ORF">CH63R_07933</name>
</gene>
<protein>
    <submittedName>
        <fullName evidence="2">Uncharacterized protein</fullName>
    </submittedName>
</protein>
<proteinExistence type="predicted"/>
<evidence type="ECO:0000313" key="3">
    <source>
        <dbReference type="Proteomes" id="UP000092177"/>
    </source>
</evidence>
<evidence type="ECO:0000256" key="1">
    <source>
        <dbReference type="SAM" id="MobiDB-lite"/>
    </source>
</evidence>